<dbReference type="InterPro" id="IPR012340">
    <property type="entry name" value="NA-bd_OB-fold"/>
</dbReference>
<keyword evidence="3" id="KW-0863">Zinc-finger</keyword>
<evidence type="ECO:0000256" key="1">
    <source>
        <dbReference type="ARBA" id="ARBA00005690"/>
    </source>
</evidence>
<keyword evidence="8" id="KW-1185">Reference proteome</keyword>
<dbReference type="InterPro" id="IPR013955">
    <property type="entry name" value="Rep_factor-A_C"/>
</dbReference>
<dbReference type="EMBL" id="BDIP01008298">
    <property type="protein sequence ID" value="GIQ91767.1"/>
    <property type="molecule type" value="Genomic_DNA"/>
</dbReference>
<keyword evidence="2" id="KW-0479">Metal-binding</keyword>
<proteinExistence type="inferred from homology"/>
<keyword evidence="5" id="KW-0238">DNA-binding</keyword>
<reference evidence="7 8" key="1">
    <citation type="journal article" date="2018" name="PLoS ONE">
        <title>The draft genome of Kipferlia bialata reveals reductive genome evolution in fornicate parasites.</title>
        <authorList>
            <person name="Tanifuji G."/>
            <person name="Takabayashi S."/>
            <person name="Kume K."/>
            <person name="Takagi M."/>
            <person name="Nakayama T."/>
            <person name="Kamikawa R."/>
            <person name="Inagaki Y."/>
            <person name="Hashimoto T."/>
        </authorList>
    </citation>
    <scope>NUCLEOTIDE SEQUENCE [LARGE SCALE GENOMIC DNA]</scope>
    <source>
        <strain evidence="7">NY0173</strain>
    </source>
</reference>
<dbReference type="Pfam" id="PF08646">
    <property type="entry name" value="Rep_fac-A_C"/>
    <property type="match status" value="1"/>
</dbReference>
<name>A0A9K3GQI0_9EUKA</name>
<dbReference type="GO" id="GO:0003677">
    <property type="term" value="F:DNA binding"/>
    <property type="evidence" value="ECO:0007669"/>
    <property type="project" value="UniProtKB-KW"/>
</dbReference>
<accession>A0A9K3GQI0</accession>
<comment type="similarity">
    <text evidence="1">Belongs to the replication factor A protein 1 family.</text>
</comment>
<dbReference type="Gene3D" id="2.40.50.140">
    <property type="entry name" value="Nucleic acid-binding proteins"/>
    <property type="match status" value="1"/>
</dbReference>
<dbReference type="GO" id="GO:0008270">
    <property type="term" value="F:zinc ion binding"/>
    <property type="evidence" value="ECO:0007669"/>
    <property type="project" value="UniProtKB-KW"/>
</dbReference>
<organism evidence="7 8">
    <name type="scientific">Kipferlia bialata</name>
    <dbReference type="NCBI Taxonomy" id="797122"/>
    <lineage>
        <taxon>Eukaryota</taxon>
        <taxon>Metamonada</taxon>
        <taxon>Carpediemonas-like organisms</taxon>
        <taxon>Kipferlia</taxon>
    </lineage>
</organism>
<evidence type="ECO:0000259" key="6">
    <source>
        <dbReference type="Pfam" id="PF08646"/>
    </source>
</evidence>
<dbReference type="SUPFAM" id="SSF50249">
    <property type="entry name" value="Nucleic acid-binding proteins"/>
    <property type="match status" value="1"/>
</dbReference>
<evidence type="ECO:0000256" key="5">
    <source>
        <dbReference type="ARBA" id="ARBA00023125"/>
    </source>
</evidence>
<evidence type="ECO:0000256" key="4">
    <source>
        <dbReference type="ARBA" id="ARBA00022833"/>
    </source>
</evidence>
<dbReference type="InterPro" id="IPR047192">
    <property type="entry name" value="Euk_RPA1_DBD_C"/>
</dbReference>
<gene>
    <name evidence="7" type="ORF">KIPB_015163</name>
</gene>
<dbReference type="OrthoDB" id="1751331at2759"/>
<comment type="caution">
    <text evidence="7">The sequence shown here is derived from an EMBL/GenBank/DDBJ whole genome shotgun (WGS) entry which is preliminary data.</text>
</comment>
<dbReference type="Proteomes" id="UP000265618">
    <property type="component" value="Unassembled WGS sequence"/>
</dbReference>
<evidence type="ECO:0000256" key="3">
    <source>
        <dbReference type="ARBA" id="ARBA00022771"/>
    </source>
</evidence>
<evidence type="ECO:0000313" key="7">
    <source>
        <dbReference type="EMBL" id="GIQ91767.1"/>
    </source>
</evidence>
<dbReference type="AlphaFoldDB" id="A0A9K3GQI0"/>
<evidence type="ECO:0000313" key="8">
    <source>
        <dbReference type="Proteomes" id="UP000265618"/>
    </source>
</evidence>
<evidence type="ECO:0000256" key="2">
    <source>
        <dbReference type="ARBA" id="ARBA00022723"/>
    </source>
</evidence>
<sequence>STAAAPPMTLAAIAGLGVDTLPQDGQPISFVASVHFITNSRLMWYNACVGCNKKVQLAQGEPYCQNCNKQTQVIQKYIMRVEMVDHSGTLYINLFDKAAKQLLGKSAAELKEMNADAEGEDTIGQTLNEFLQNKLFMERDCFGFCR</sequence>
<dbReference type="CDD" id="cd04476">
    <property type="entry name" value="RPA1_DBD_C"/>
    <property type="match status" value="1"/>
</dbReference>
<protein>
    <recommendedName>
        <fullName evidence="6">Replication factor A C-terminal domain-containing protein</fullName>
    </recommendedName>
</protein>
<feature type="non-terminal residue" evidence="7">
    <location>
        <position position="1"/>
    </location>
</feature>
<feature type="domain" description="Replication factor A C-terminal" evidence="6">
    <location>
        <begin position="29"/>
        <end position="136"/>
    </location>
</feature>
<keyword evidence="4" id="KW-0862">Zinc</keyword>